<dbReference type="PANTHER" id="PTHR19860">
    <property type="entry name" value="DDB1- AND CUL4-ASSOCIATED FACTOR 12-RELATED"/>
    <property type="match status" value="1"/>
</dbReference>
<feature type="compositionally biased region" description="Polar residues" evidence="3">
    <location>
        <begin position="301"/>
        <end position="313"/>
    </location>
</feature>
<feature type="domain" description="DUF4062" evidence="4">
    <location>
        <begin position="474"/>
        <end position="558"/>
    </location>
</feature>
<evidence type="ECO:0000256" key="1">
    <source>
        <dbReference type="ARBA" id="ARBA00022737"/>
    </source>
</evidence>
<feature type="coiled-coil region" evidence="2">
    <location>
        <begin position="17"/>
        <end position="44"/>
    </location>
</feature>
<sequence>MPSPRSHYLSSVLHDLLADLARDELRAQERAAQLEAQLRLAQEATTCSSMHTIRRMQSSLARAVLHAYASVRPTEPSSMMAEPLMAEPLPHTASMEAFALWMQELLSDGVRMDVNQTPIELPRPTSASGSELQLSEQLGGALRAARLEGALSSTRSMSQKIVQDLLTGLAKTFVETYLRRFGGSPGDVDMLLATNEWQHLLTESSAAFVTRRARLELMDPGTHAVSIPILDPYFWVADDEDDPSSTADPSGQGNLLSRASVSSLWSAPEGAWRAEGSWADERPFGSPLHPRRPASAVTWRNARSPTLNKQPNKQRADKTRLRGWCARHRRDKVTLLVARQEAAKQVLTSWAKRRYLRSSIWRLWHRQMAAAVETIMQRFTEAYDPTLSEDEVARKGLRRVDALAMLKKGLGRQHENAHAIADALEEYCKLGGVDAKVKRGAERFLNALGADLPENSHLPAMRRMYKKEQPHALRIFFSSTFRDMDGEREFFARRYAAELRTLARAQGVFVTFVDLGAGSTPHAESSQEEVVHIGFKQLKQSRYFVHFIGSRYGWRPSIEELKKDTVQEFDCLRTYIPGRSITEVEVVYGALGWGPQSACSPKNAFFYIRSNKFCNNIPLKAKDDYVDGDPCVQSRLADLKLRIRARAAESNKHHGKAISGASLPFVECCRDYERPEDFAKLLFDDLRAAILRDYPEKKIFSALDEQFMRHIQVASQHCDVYVGHESVQQQIDEYIASAGTTGPRTPLILAGIAGSGKSAALANWLFRTSIVGFVFPHFCSATETSNSHDGILPRLASELKRSFGFEHDLPADKDELIELIPKWVTLACTSTPVVVILDGIDQLAETEARALAWLPNALPRNFSLLLSTSNDPLVLKSCASRGWNNIITMPKLSVADQDKLTADLLAWHNTTLESHLLLMLTKTTKTTSPLFLRMAIELLVVNNVATENSTTDGFSLQSLLSSCLQRPSASELANYLEASRFGMSEVEMIELLKMNQADWCFLFTAIRTLLCESVGLLIISGRVMRQAVRKRYFLDEAYVVAIHRELIDFFRTLSSSTMSDSIRIRCCTELPFHMIHAHELDMLSDYLLDVGRVRHLLMDSSLSRELTSLWAQVGSDRVQQHGSQYVDSLAQCEKELRKEIATSFKMLGQSRKDIKHASLDLLARIAGHLGSFLCESYQYHCAAALHKRAIEIDRGLIDDFGERVPEGFRLLANTQSLMGAYVDAISNYFMAAGIYAHCAKTQPSARIEYAQTLFEIAGVARYVEEETVVTLAPVLVRLAYLFYGLGPEEQEQARQYAEDAKKLCKDAESSDRTDERFDSTMAEATHVLAEILEDLALAHIRMRFDVVQEPIPPLDDKADDERISSGWTWPEGTIGDMLFAVLIPATTVAGHVVEFLRNLRDPKGGTDDEEAIDAMLVCALEIRRRKNGRGHVHVAHCLIRRAELLWNQSKYAEIIELYTEASKIFEDAAGTPKCKPVAQLASWMTVAHMNNNNFKRAEEEHKRAEELASQVFGLGSVAEATKHISATAVIATSWESYRVMMDKVRIYTSMALNFKLQAGNTPSAAREAMLERFGKLKAKAERHEAQARIVRDTLLKEDFIDDVLPHLSHYAPIHREFAGTQAHVQKRVVAKAASPPSGSGSLPKPSPASSPKSTRNTVTR</sequence>
<feature type="region of interest" description="Disordered" evidence="3">
    <location>
        <begin position="282"/>
        <end position="320"/>
    </location>
</feature>
<organism evidence="5 6">
    <name type="scientific">Chrysochromulina tobinii</name>
    <dbReference type="NCBI Taxonomy" id="1460289"/>
    <lineage>
        <taxon>Eukaryota</taxon>
        <taxon>Haptista</taxon>
        <taxon>Haptophyta</taxon>
        <taxon>Prymnesiophyceae</taxon>
        <taxon>Prymnesiales</taxon>
        <taxon>Chrysochromulinaceae</taxon>
        <taxon>Chrysochromulina</taxon>
    </lineage>
</organism>
<dbReference type="OrthoDB" id="2325716at2759"/>
<name>A0A0M0JNK9_9EUKA</name>
<dbReference type="InterPro" id="IPR025139">
    <property type="entry name" value="DUF4062"/>
</dbReference>
<keyword evidence="6" id="KW-1185">Reference proteome</keyword>
<keyword evidence="1" id="KW-0677">Repeat</keyword>
<reference evidence="6" key="1">
    <citation type="journal article" date="2015" name="PLoS Genet.">
        <title>Genome Sequence and Transcriptome Analyses of Chrysochromulina tobin: Metabolic Tools for Enhanced Algal Fitness in the Prominent Order Prymnesiales (Haptophyceae).</title>
        <authorList>
            <person name="Hovde B.T."/>
            <person name="Deodato C.R."/>
            <person name="Hunsperger H.M."/>
            <person name="Ryken S.A."/>
            <person name="Yost W."/>
            <person name="Jha R.K."/>
            <person name="Patterson J."/>
            <person name="Monnat R.J. Jr."/>
            <person name="Barlow S.B."/>
            <person name="Starkenburg S.R."/>
            <person name="Cattolico R.A."/>
        </authorList>
    </citation>
    <scope>NUCLEOTIDE SEQUENCE</scope>
    <source>
        <strain evidence="6">CCMP291</strain>
    </source>
</reference>
<evidence type="ECO:0000256" key="3">
    <source>
        <dbReference type="SAM" id="MobiDB-lite"/>
    </source>
</evidence>
<dbReference type="GO" id="GO:0080008">
    <property type="term" value="C:Cul4-RING E3 ubiquitin ligase complex"/>
    <property type="evidence" value="ECO:0007669"/>
    <property type="project" value="TreeGrafter"/>
</dbReference>
<gene>
    <name evidence="5" type="ORF">Ctob_012224</name>
</gene>
<proteinExistence type="predicted"/>
<dbReference type="InterPro" id="IPR027417">
    <property type="entry name" value="P-loop_NTPase"/>
</dbReference>
<keyword evidence="2" id="KW-0175">Coiled coil</keyword>
<evidence type="ECO:0000259" key="4">
    <source>
        <dbReference type="Pfam" id="PF13271"/>
    </source>
</evidence>
<evidence type="ECO:0000256" key="2">
    <source>
        <dbReference type="SAM" id="Coils"/>
    </source>
</evidence>
<dbReference type="Pfam" id="PF13271">
    <property type="entry name" value="DUF4062"/>
    <property type="match status" value="1"/>
</dbReference>
<dbReference type="InterPro" id="IPR011990">
    <property type="entry name" value="TPR-like_helical_dom_sf"/>
</dbReference>
<evidence type="ECO:0000313" key="5">
    <source>
        <dbReference type="EMBL" id="KOO28055.1"/>
    </source>
</evidence>
<dbReference type="EMBL" id="JWZX01002627">
    <property type="protein sequence ID" value="KOO28055.1"/>
    <property type="molecule type" value="Genomic_DNA"/>
</dbReference>
<dbReference type="SUPFAM" id="SSF52540">
    <property type="entry name" value="P-loop containing nucleoside triphosphate hydrolases"/>
    <property type="match status" value="1"/>
</dbReference>
<dbReference type="PANTHER" id="PTHR19860:SF40">
    <property type="entry name" value="WD40 REPEAT-CONTAINING PROTEIN"/>
    <property type="match status" value="1"/>
</dbReference>
<dbReference type="InterPro" id="IPR051191">
    <property type="entry name" value="DCAF12"/>
</dbReference>
<dbReference type="Proteomes" id="UP000037460">
    <property type="component" value="Unassembled WGS sequence"/>
</dbReference>
<evidence type="ECO:0000313" key="6">
    <source>
        <dbReference type="Proteomes" id="UP000037460"/>
    </source>
</evidence>
<feature type="region of interest" description="Disordered" evidence="3">
    <location>
        <begin position="1626"/>
        <end position="1660"/>
    </location>
</feature>
<feature type="compositionally biased region" description="Low complexity" evidence="3">
    <location>
        <begin position="1630"/>
        <end position="1653"/>
    </location>
</feature>
<accession>A0A0M0JNK9</accession>
<protein>
    <submittedName>
        <fullName evidence="5">Tetratricopeptide repeat domain containing protein</fullName>
    </submittedName>
</protein>
<dbReference type="Gene3D" id="3.40.50.300">
    <property type="entry name" value="P-loop containing nucleotide triphosphate hydrolases"/>
    <property type="match status" value="1"/>
</dbReference>
<dbReference type="SUPFAM" id="SSF48452">
    <property type="entry name" value="TPR-like"/>
    <property type="match status" value="1"/>
</dbReference>
<dbReference type="Gene3D" id="1.25.40.10">
    <property type="entry name" value="Tetratricopeptide repeat domain"/>
    <property type="match status" value="2"/>
</dbReference>
<comment type="caution">
    <text evidence="5">The sequence shown here is derived from an EMBL/GenBank/DDBJ whole genome shotgun (WGS) entry which is preliminary data.</text>
</comment>